<evidence type="ECO:0000313" key="3">
    <source>
        <dbReference type="EMBL" id="SDG23558.1"/>
    </source>
</evidence>
<dbReference type="RefSeq" id="WP_090591112.1">
    <property type="nucleotide sequence ID" value="NZ_FNCS01000001.1"/>
</dbReference>
<gene>
    <name evidence="3" type="ORF">SAMN04487974_101569</name>
</gene>
<dbReference type="AlphaFoldDB" id="A0A1G7SKN8"/>
<proteinExistence type="inferred from homology"/>
<dbReference type="EMBL" id="FNCS01000001">
    <property type="protein sequence ID" value="SDG23558.1"/>
    <property type="molecule type" value="Genomic_DNA"/>
</dbReference>
<name>A0A1G7SKN8_9HYPH</name>
<dbReference type="InterPro" id="IPR003718">
    <property type="entry name" value="OsmC/Ohr_fam"/>
</dbReference>
<evidence type="ECO:0000256" key="2">
    <source>
        <dbReference type="SAM" id="MobiDB-lite"/>
    </source>
</evidence>
<dbReference type="Pfam" id="PF02566">
    <property type="entry name" value="OsmC"/>
    <property type="match status" value="1"/>
</dbReference>
<dbReference type="STRING" id="440168.SAMN04487974_101569"/>
<dbReference type="Gene3D" id="3.30.300.20">
    <property type="match status" value="1"/>
</dbReference>
<dbReference type="NCBIfam" id="TIGR03561">
    <property type="entry name" value="organ_hyd_perox"/>
    <property type="match status" value="1"/>
</dbReference>
<dbReference type="InterPro" id="IPR036102">
    <property type="entry name" value="OsmC/Ohrsf"/>
</dbReference>
<evidence type="ECO:0000256" key="1">
    <source>
        <dbReference type="ARBA" id="ARBA00007378"/>
    </source>
</evidence>
<evidence type="ECO:0000313" key="4">
    <source>
        <dbReference type="Proteomes" id="UP000199495"/>
    </source>
</evidence>
<feature type="compositionally biased region" description="Low complexity" evidence="2">
    <location>
        <begin position="1"/>
        <end position="11"/>
    </location>
</feature>
<dbReference type="InterPro" id="IPR019953">
    <property type="entry name" value="OHR"/>
</dbReference>
<accession>A0A1G7SKN8</accession>
<dbReference type="Proteomes" id="UP000199495">
    <property type="component" value="Unassembled WGS sequence"/>
</dbReference>
<dbReference type="OrthoDB" id="9797508at2"/>
<feature type="compositionally biased region" description="Basic and acidic residues" evidence="2">
    <location>
        <begin position="15"/>
        <end position="28"/>
    </location>
</feature>
<reference evidence="3 4" key="1">
    <citation type="submission" date="2016-10" db="EMBL/GenBank/DDBJ databases">
        <authorList>
            <person name="de Groot N.N."/>
        </authorList>
    </citation>
    <scope>NUCLEOTIDE SEQUENCE [LARGE SCALE GENOMIC DNA]</scope>
    <source>
        <strain evidence="3 4">CGMCC 1.10267</strain>
    </source>
</reference>
<dbReference type="PANTHER" id="PTHR33797">
    <property type="entry name" value="ORGANIC HYDROPEROXIDE RESISTANCE PROTEIN-LIKE"/>
    <property type="match status" value="1"/>
</dbReference>
<dbReference type="InterPro" id="IPR015946">
    <property type="entry name" value="KH_dom-like_a/b"/>
</dbReference>
<sequence length="142" mass="14813">MEIAYTAHATATGGGRDKGHSKTDDGKVDVNLSTPKEMGGSGEGTNPEQLFATGYAACFLGALRFAASQDKEKLPDDTNVTADVGIGKRDDGEGFGLKVALTIAIPGYDAERAKNLVDRAHVICPYSHATKGNIEVSLTTKG</sequence>
<dbReference type="GO" id="GO:0006979">
    <property type="term" value="P:response to oxidative stress"/>
    <property type="evidence" value="ECO:0007669"/>
    <property type="project" value="InterPro"/>
</dbReference>
<comment type="similarity">
    <text evidence="1">Belongs to the OsmC/Ohr family.</text>
</comment>
<keyword evidence="4" id="KW-1185">Reference proteome</keyword>
<feature type="region of interest" description="Disordered" evidence="2">
    <location>
        <begin position="1"/>
        <end position="46"/>
    </location>
</feature>
<protein>
    <submittedName>
        <fullName evidence="3">Peroxiredoxin, Ohr subfamily</fullName>
    </submittedName>
</protein>
<organism evidence="3 4">
    <name type="scientific">Pelagibacterium luteolum</name>
    <dbReference type="NCBI Taxonomy" id="440168"/>
    <lineage>
        <taxon>Bacteria</taxon>
        <taxon>Pseudomonadati</taxon>
        <taxon>Pseudomonadota</taxon>
        <taxon>Alphaproteobacteria</taxon>
        <taxon>Hyphomicrobiales</taxon>
        <taxon>Devosiaceae</taxon>
        <taxon>Pelagibacterium</taxon>
    </lineage>
</organism>
<dbReference type="Gene3D" id="2.20.25.10">
    <property type="match status" value="1"/>
</dbReference>
<dbReference type="PANTHER" id="PTHR33797:SF2">
    <property type="entry name" value="ORGANIC HYDROPEROXIDE RESISTANCE PROTEIN-LIKE"/>
    <property type="match status" value="1"/>
</dbReference>
<dbReference type="SUPFAM" id="SSF82784">
    <property type="entry name" value="OsmC-like"/>
    <property type="match status" value="1"/>
</dbReference>